<dbReference type="InterPro" id="IPR000704">
    <property type="entry name" value="Casein_kinase_II_reg-sub"/>
</dbReference>
<dbReference type="PANTHER" id="PTHR11740">
    <property type="entry name" value="CASEIN KINASE II SUBUNIT BETA"/>
    <property type="match status" value="1"/>
</dbReference>
<dbReference type="Gene3D" id="2.20.25.20">
    <property type="match status" value="1"/>
</dbReference>
<dbReference type="PRINTS" id="PR00472">
    <property type="entry name" value="CASNKINASEII"/>
</dbReference>
<feature type="compositionally biased region" description="Basic and acidic residues" evidence="3">
    <location>
        <begin position="214"/>
        <end position="246"/>
    </location>
</feature>
<organism evidence="4">
    <name type="scientific">Arcella intermedia</name>
    <dbReference type="NCBI Taxonomy" id="1963864"/>
    <lineage>
        <taxon>Eukaryota</taxon>
        <taxon>Amoebozoa</taxon>
        <taxon>Tubulinea</taxon>
        <taxon>Elardia</taxon>
        <taxon>Arcellinida</taxon>
        <taxon>Sphaerothecina</taxon>
        <taxon>Arcellidae</taxon>
        <taxon>Arcella</taxon>
    </lineage>
</organism>
<comment type="subunit">
    <text evidence="2">Tetramer of two alpha and two beta subunits.</text>
</comment>
<proteinExistence type="inferred from homology"/>
<sequence length="282" mass="32165">MSDEAEEISSSTSESGLSIEKSWISWFCSARGRGFFVEVEKSWIEDDFNLYGLSHSRMGISHYDVALDTILDRELEYELNEKQAQIVQKYSELLYGLIHARFIVTQRGLEMMKEKFINVDFGRCPRVYCEGQPVLPVGESDVPGTSLKIYCPRCRDIYYPPFSKHSQLDGANFGTTFPHLLLQTYPRLIPPAPKQTFVPRIFGFKIHRSVLVPPEKKPNDLTRSRKTDLDSTRKSEDVSKRSESDLIRSSNGNLDTLEETKPQPSQPQPSITAKSTESMDIN</sequence>
<reference evidence="4" key="1">
    <citation type="journal article" date="2020" name="J. Eukaryot. Microbiol.">
        <title>De novo Sequencing, Assembly and Annotation of the Transcriptome for the Free-Living Testate Amoeba Arcella intermedia.</title>
        <authorList>
            <person name="Ribeiro G.M."/>
            <person name="Porfirio-Sousa A.L."/>
            <person name="Maurer-Alcala X.X."/>
            <person name="Katz L.A."/>
            <person name="Lahr D.J.G."/>
        </authorList>
    </citation>
    <scope>NUCLEOTIDE SEQUENCE</scope>
</reference>
<dbReference type="SUPFAM" id="SSF57798">
    <property type="entry name" value="Casein kinase II beta subunit"/>
    <property type="match status" value="1"/>
</dbReference>
<evidence type="ECO:0000256" key="3">
    <source>
        <dbReference type="SAM" id="MobiDB-lite"/>
    </source>
</evidence>
<dbReference type="InterPro" id="IPR016149">
    <property type="entry name" value="Casein_kin_II_reg-sub_N"/>
</dbReference>
<feature type="region of interest" description="Disordered" evidence="3">
    <location>
        <begin position="214"/>
        <end position="282"/>
    </location>
</feature>
<dbReference type="AlphaFoldDB" id="A0A6B2LDJ1"/>
<protein>
    <recommendedName>
        <fullName evidence="2">Casein kinase II subunit beta</fullName>
        <shortName evidence="2">CK II beta</shortName>
    </recommendedName>
</protein>
<dbReference type="Gene3D" id="1.10.1820.10">
    <property type="entry name" value="protein kinase ck2 holoenzyme, chain C, domain 1"/>
    <property type="match status" value="1"/>
</dbReference>
<dbReference type="FunFam" id="1.10.1820.10:FF:000006">
    <property type="entry name" value="Casein kinase II subunit beta"/>
    <property type="match status" value="1"/>
</dbReference>
<dbReference type="FunFam" id="2.20.25.20:FF:000001">
    <property type="entry name" value="Casein kinase II subunit beta"/>
    <property type="match status" value="1"/>
</dbReference>
<dbReference type="InterPro" id="IPR035991">
    <property type="entry name" value="Casein_kinase_II_beta-like"/>
</dbReference>
<dbReference type="GO" id="GO:0019887">
    <property type="term" value="F:protein kinase regulator activity"/>
    <property type="evidence" value="ECO:0007669"/>
    <property type="project" value="InterPro"/>
</dbReference>
<dbReference type="Pfam" id="PF01214">
    <property type="entry name" value="CK_II_beta"/>
    <property type="match status" value="1"/>
</dbReference>
<dbReference type="PANTHER" id="PTHR11740:SF0">
    <property type="entry name" value="CASEIN KINASE II SUBUNIT BETA"/>
    <property type="match status" value="1"/>
</dbReference>
<feature type="compositionally biased region" description="Polar residues" evidence="3">
    <location>
        <begin position="268"/>
        <end position="282"/>
    </location>
</feature>
<dbReference type="SMART" id="SM01085">
    <property type="entry name" value="CK_II_beta"/>
    <property type="match status" value="1"/>
</dbReference>
<name>A0A6B2LDJ1_9EUKA</name>
<accession>A0A6B2LDJ1</accession>
<dbReference type="GO" id="GO:0005956">
    <property type="term" value="C:protein kinase CK2 complex"/>
    <property type="evidence" value="ECO:0007669"/>
    <property type="project" value="UniProtKB-UniRule"/>
</dbReference>
<evidence type="ECO:0000256" key="2">
    <source>
        <dbReference type="RuleBase" id="RU361268"/>
    </source>
</evidence>
<dbReference type="EMBL" id="GIBP01005839">
    <property type="protein sequence ID" value="NDV34808.1"/>
    <property type="molecule type" value="Transcribed_RNA"/>
</dbReference>
<evidence type="ECO:0000313" key="4">
    <source>
        <dbReference type="EMBL" id="NDV34808.1"/>
    </source>
</evidence>
<evidence type="ECO:0000256" key="1">
    <source>
        <dbReference type="ARBA" id="ARBA00006941"/>
    </source>
</evidence>
<dbReference type="GO" id="GO:0005737">
    <property type="term" value="C:cytoplasm"/>
    <property type="evidence" value="ECO:0007669"/>
    <property type="project" value="TreeGrafter"/>
</dbReference>
<comment type="similarity">
    <text evidence="1 2">Belongs to the casein kinase 2 subunit beta family.</text>
</comment>